<organism evidence="2 3">
    <name type="scientific">Trichonephila clavipes</name>
    <name type="common">Golden silk orbweaver</name>
    <name type="synonym">Nephila clavipes</name>
    <dbReference type="NCBI Taxonomy" id="2585209"/>
    <lineage>
        <taxon>Eukaryota</taxon>
        <taxon>Metazoa</taxon>
        <taxon>Ecdysozoa</taxon>
        <taxon>Arthropoda</taxon>
        <taxon>Chelicerata</taxon>
        <taxon>Arachnida</taxon>
        <taxon>Araneae</taxon>
        <taxon>Araneomorphae</taxon>
        <taxon>Entelegynae</taxon>
        <taxon>Araneoidea</taxon>
        <taxon>Nephilidae</taxon>
        <taxon>Trichonephila</taxon>
    </lineage>
</organism>
<protein>
    <submittedName>
        <fullName evidence="2">Uncharacterized protein</fullName>
    </submittedName>
</protein>
<evidence type="ECO:0000313" key="2">
    <source>
        <dbReference type="EMBL" id="GFY06081.1"/>
    </source>
</evidence>
<name>A0A8X6SCS0_TRICX</name>
<keyword evidence="3" id="KW-1185">Reference proteome</keyword>
<proteinExistence type="predicted"/>
<dbReference type="Proteomes" id="UP000887159">
    <property type="component" value="Unassembled WGS sequence"/>
</dbReference>
<dbReference type="AlphaFoldDB" id="A0A8X6SCS0"/>
<reference evidence="2" key="1">
    <citation type="submission" date="2020-08" db="EMBL/GenBank/DDBJ databases">
        <title>Multicomponent nature underlies the extraordinary mechanical properties of spider dragline silk.</title>
        <authorList>
            <person name="Kono N."/>
            <person name="Nakamura H."/>
            <person name="Mori M."/>
            <person name="Yoshida Y."/>
            <person name="Ohtoshi R."/>
            <person name="Malay A.D."/>
            <person name="Moran D.A.P."/>
            <person name="Tomita M."/>
            <person name="Numata K."/>
            <person name="Arakawa K."/>
        </authorList>
    </citation>
    <scope>NUCLEOTIDE SEQUENCE</scope>
</reference>
<evidence type="ECO:0000313" key="3">
    <source>
        <dbReference type="Proteomes" id="UP000887159"/>
    </source>
</evidence>
<accession>A0A8X6SCS0</accession>
<dbReference type="EMBL" id="BMAU01021257">
    <property type="protein sequence ID" value="GFY06081.1"/>
    <property type="molecule type" value="Genomic_DNA"/>
</dbReference>
<gene>
    <name evidence="2" type="ORF">TNCV_3107601</name>
</gene>
<comment type="caution">
    <text evidence="2">The sequence shown here is derived from an EMBL/GenBank/DDBJ whole genome shotgun (WGS) entry which is preliminary data.</text>
</comment>
<evidence type="ECO:0000256" key="1">
    <source>
        <dbReference type="SAM" id="MobiDB-lite"/>
    </source>
</evidence>
<feature type="region of interest" description="Disordered" evidence="1">
    <location>
        <begin position="16"/>
        <end position="48"/>
    </location>
</feature>
<feature type="compositionally biased region" description="Basic residues" evidence="1">
    <location>
        <begin position="34"/>
        <end position="43"/>
    </location>
</feature>
<sequence>MFTPLPAETCLAVETETSVSNTIPSTSQDSKQTSKSRKKRRLQRSITSKIDVQLTPHKPKKKHSFTEYIRRGYACIRC</sequence>